<evidence type="ECO:0000256" key="6">
    <source>
        <dbReference type="ARBA" id="ARBA00022723"/>
    </source>
</evidence>
<dbReference type="GO" id="GO:0042054">
    <property type="term" value="F:histone methyltransferase activity"/>
    <property type="evidence" value="ECO:0007669"/>
    <property type="project" value="InterPro"/>
</dbReference>
<accession>A0A1K0GBY9</accession>
<name>A0A1K0GBY9_9BASI</name>
<dbReference type="PROSITE" id="PS50280">
    <property type="entry name" value="SET"/>
    <property type="match status" value="1"/>
</dbReference>
<evidence type="ECO:0000256" key="7">
    <source>
        <dbReference type="ARBA" id="ARBA00022833"/>
    </source>
</evidence>
<keyword evidence="2" id="KW-0158">Chromosome</keyword>
<proteinExistence type="predicted"/>
<evidence type="ECO:0000259" key="9">
    <source>
        <dbReference type="PROSITE" id="PS50280"/>
    </source>
</evidence>
<dbReference type="Proteomes" id="UP000658997">
    <property type="component" value="Unassembled WGS sequence"/>
</dbReference>
<dbReference type="SMART" id="SM00317">
    <property type="entry name" value="SET"/>
    <property type="match status" value="1"/>
</dbReference>
<evidence type="ECO:0000256" key="5">
    <source>
        <dbReference type="ARBA" id="ARBA00022691"/>
    </source>
</evidence>
<dbReference type="GO" id="GO:0008270">
    <property type="term" value="F:zinc ion binding"/>
    <property type="evidence" value="ECO:0007669"/>
    <property type="project" value="InterPro"/>
</dbReference>
<dbReference type="Gene3D" id="2.170.270.10">
    <property type="entry name" value="SET domain"/>
    <property type="match status" value="2"/>
</dbReference>
<reference evidence="12" key="3">
    <citation type="submission" date="2018-08" db="EMBL/GenBank/DDBJ databases">
        <authorList>
            <person name="Guldener U."/>
        </authorList>
    </citation>
    <scope>NUCLEOTIDE SEQUENCE</scope>
    <source>
        <strain evidence="12">UB2</strain>
    </source>
</reference>
<evidence type="ECO:0000259" key="10">
    <source>
        <dbReference type="PROSITE" id="PS50867"/>
    </source>
</evidence>
<dbReference type="InterPro" id="IPR007728">
    <property type="entry name" value="Pre-SET_dom"/>
</dbReference>
<feature type="compositionally biased region" description="Low complexity" evidence="8">
    <location>
        <begin position="12"/>
        <end position="32"/>
    </location>
</feature>
<evidence type="ECO:0000256" key="3">
    <source>
        <dbReference type="ARBA" id="ARBA00022603"/>
    </source>
</evidence>
<evidence type="ECO:0000313" key="13">
    <source>
        <dbReference type="Proteomes" id="UP000179920"/>
    </source>
</evidence>
<evidence type="ECO:0000256" key="8">
    <source>
        <dbReference type="SAM" id="MobiDB-lite"/>
    </source>
</evidence>
<keyword evidence="3" id="KW-0489">Methyltransferase</keyword>
<evidence type="ECO:0000256" key="2">
    <source>
        <dbReference type="ARBA" id="ARBA00022454"/>
    </source>
</evidence>
<dbReference type="AlphaFoldDB" id="A0A1K0GBY9"/>
<dbReference type="EMBL" id="ULHB01000076">
    <property type="protein sequence ID" value="SYW80505.1"/>
    <property type="molecule type" value="Genomic_DNA"/>
</dbReference>
<comment type="subcellular location">
    <subcellularLocation>
        <location evidence="1">Chromosome</location>
    </subcellularLocation>
</comment>
<evidence type="ECO:0000313" key="14">
    <source>
        <dbReference type="Proteomes" id="UP000658997"/>
    </source>
</evidence>
<dbReference type="InterPro" id="IPR046341">
    <property type="entry name" value="SET_dom_sf"/>
</dbReference>
<dbReference type="PANTHER" id="PTHR46223">
    <property type="entry name" value="HISTONE-LYSINE N-METHYLTRANSFERASE SUV39H"/>
    <property type="match status" value="1"/>
</dbReference>
<dbReference type="OrthoDB" id="308383at2759"/>
<protein>
    <recommendedName>
        <fullName evidence="15">SET domain-containing protein</fullName>
    </recommendedName>
</protein>
<organism evidence="11 13">
    <name type="scientific">Ustilago bromivora</name>
    <dbReference type="NCBI Taxonomy" id="307758"/>
    <lineage>
        <taxon>Eukaryota</taxon>
        <taxon>Fungi</taxon>
        <taxon>Dikarya</taxon>
        <taxon>Basidiomycota</taxon>
        <taxon>Ustilaginomycotina</taxon>
        <taxon>Ustilaginomycetes</taxon>
        <taxon>Ustilaginales</taxon>
        <taxon>Ustilaginaceae</taxon>
        <taxon>Ustilago</taxon>
    </lineage>
</organism>
<evidence type="ECO:0008006" key="15">
    <source>
        <dbReference type="Google" id="ProtNLM"/>
    </source>
</evidence>
<dbReference type="GO" id="GO:0005634">
    <property type="term" value="C:nucleus"/>
    <property type="evidence" value="ECO:0007669"/>
    <property type="project" value="InterPro"/>
</dbReference>
<dbReference type="InterPro" id="IPR001214">
    <property type="entry name" value="SET_dom"/>
</dbReference>
<keyword evidence="14" id="KW-1185">Reference proteome</keyword>
<dbReference type="PROSITE" id="PS50867">
    <property type="entry name" value="PRE_SET"/>
    <property type="match status" value="1"/>
</dbReference>
<reference evidence="11" key="1">
    <citation type="submission" date="2016-04" db="EMBL/GenBank/DDBJ databases">
        <authorList>
            <person name="Evans L.H."/>
            <person name="Alamgir A."/>
            <person name="Owens N."/>
            <person name="Weber N.D."/>
            <person name="Virtaneva K."/>
            <person name="Barbian K."/>
            <person name="Babar A."/>
            <person name="Rosenke K."/>
        </authorList>
    </citation>
    <scope>NUCLEOTIDE SEQUENCE</scope>
    <source>
        <strain evidence="11">UB2112</strain>
    </source>
</reference>
<dbReference type="Proteomes" id="UP000179920">
    <property type="component" value="Chromosome XVIII"/>
</dbReference>
<keyword evidence="4" id="KW-0808">Transferase</keyword>
<reference evidence="13" key="2">
    <citation type="submission" date="2016-04" db="EMBL/GenBank/DDBJ databases">
        <authorList>
            <person name="Guldener U."/>
            <person name="Guldener U."/>
        </authorList>
    </citation>
    <scope>NUCLEOTIDE SEQUENCE [LARGE SCALE GENOMIC DNA]</scope>
    <source>
        <strain evidence="13">UB2112</strain>
    </source>
</reference>
<feature type="region of interest" description="Disordered" evidence="8">
    <location>
        <begin position="1"/>
        <end position="72"/>
    </location>
</feature>
<dbReference type="PANTHER" id="PTHR46223:SF3">
    <property type="entry name" value="HISTONE-LYSINE N-METHYLTRANSFERASE SET-23"/>
    <property type="match status" value="1"/>
</dbReference>
<feature type="domain" description="SET" evidence="9">
    <location>
        <begin position="301"/>
        <end position="579"/>
    </location>
</feature>
<keyword evidence="6" id="KW-0479">Metal-binding</keyword>
<feature type="compositionally biased region" description="Low complexity" evidence="8">
    <location>
        <begin position="42"/>
        <end position="67"/>
    </location>
</feature>
<dbReference type="EMBL" id="LT558134">
    <property type="protein sequence ID" value="SAM85578.1"/>
    <property type="molecule type" value="Genomic_DNA"/>
</dbReference>
<dbReference type="Pfam" id="PF05033">
    <property type="entry name" value="Pre-SET"/>
    <property type="match status" value="1"/>
</dbReference>
<keyword evidence="7" id="KW-0862">Zinc</keyword>
<dbReference type="InterPro" id="IPR050973">
    <property type="entry name" value="H3K9_Histone-Lys_N-MTase"/>
</dbReference>
<evidence type="ECO:0000256" key="4">
    <source>
        <dbReference type="ARBA" id="ARBA00022679"/>
    </source>
</evidence>
<evidence type="ECO:0000256" key="1">
    <source>
        <dbReference type="ARBA" id="ARBA00004286"/>
    </source>
</evidence>
<evidence type="ECO:0000313" key="12">
    <source>
        <dbReference type="EMBL" id="SYW80505.1"/>
    </source>
</evidence>
<dbReference type="SUPFAM" id="SSF82199">
    <property type="entry name" value="SET domain"/>
    <property type="match status" value="1"/>
</dbReference>
<sequence>MSSYAVLRAAERSSALNGGSSSSHSQPHSRNSTPCGNGYGNGSSSSGSSSSSSTNNGNGNSNSNGLNGDKEKEKVTFASPEIKALSPLRSNKAYEYMYRSADIGQELQCRLARNPPRLFPEYEATRLYDYWIAWVEEWEIGHKGLAIVNPYSTMVSDVIPPWDFVWTDEDLLDPSVPPLDQLKPEPEVNGYKLTDELVARGGCDCEDDECDPKTCACLRRAANCYPHLETPYQTMFNPPKSQSDTSGHDPTLFEPNPDFVYDSFGRLSSMVAEGTPIFECNDLCPCGETCRNRVVQKGKKVNLAFCKTETKGWGIKALEQLPRGTFVGAYGGELLSDAEAERRAEVYDKKLGTTYLQTVDSHIIKVHLTKKILERELAEKDELKYYRGNRDNERRMVELISVTADNIEKYDDYYRYLEDGGDSRLWQLELRIRNGTVTEEEKEKILSQGLKDATLRANEQALAKRDRLVAEAPGLLFPEAIDPKQDYDDVVYKFLSLSKEEQEHARKMHDIRSDEEDQHFVTVDSALWGNHTRFFNHSCDPNILHVPVYINNASIMRPLLAFFTLRPVAEGEELCFAYSGKASEAPYSAPESPAKRTAGRPKKATTMHTPSTKPGADTRAAITATPANSAAATGANMANAKLGIKCACGAKYCTGRVFA</sequence>
<dbReference type="GO" id="GO:0032259">
    <property type="term" value="P:methylation"/>
    <property type="evidence" value="ECO:0007669"/>
    <property type="project" value="UniProtKB-KW"/>
</dbReference>
<feature type="domain" description="Pre-SET" evidence="10">
    <location>
        <begin position="201"/>
        <end position="298"/>
    </location>
</feature>
<keyword evidence="5" id="KW-0949">S-adenosyl-L-methionine</keyword>
<dbReference type="Pfam" id="PF00856">
    <property type="entry name" value="SET"/>
    <property type="match status" value="1"/>
</dbReference>
<evidence type="ECO:0000313" key="11">
    <source>
        <dbReference type="EMBL" id="SAM85578.1"/>
    </source>
</evidence>
<dbReference type="GO" id="GO:0005694">
    <property type="term" value="C:chromosome"/>
    <property type="evidence" value="ECO:0007669"/>
    <property type="project" value="UniProtKB-SubCell"/>
</dbReference>
<feature type="region of interest" description="Disordered" evidence="8">
    <location>
        <begin position="584"/>
        <end position="617"/>
    </location>
</feature>
<gene>
    <name evidence="12" type="ORF">UBRO2_03773</name>
    <name evidence="11" type="ORF">UBRO_08144</name>
</gene>